<name>A0A1Y2G851_9FUNG</name>
<dbReference type="RefSeq" id="XP_021876278.1">
    <property type="nucleotide sequence ID" value="XM_022025861.1"/>
</dbReference>
<proteinExistence type="predicted"/>
<evidence type="ECO:0000313" key="5">
    <source>
        <dbReference type="EMBL" id="ORZ02050.1"/>
    </source>
</evidence>
<feature type="region of interest" description="Disordered" evidence="2">
    <location>
        <begin position="124"/>
        <end position="154"/>
    </location>
</feature>
<feature type="domain" description="Yeast cell wall synthesis Kre9/Knh1-like N-terminal" evidence="4">
    <location>
        <begin position="27"/>
        <end position="119"/>
    </location>
</feature>
<protein>
    <recommendedName>
        <fullName evidence="4">Yeast cell wall synthesis Kre9/Knh1-like N-terminal domain-containing protein</fullName>
    </recommendedName>
</protein>
<keyword evidence="1 3" id="KW-0732">Signal</keyword>
<comment type="caution">
    <text evidence="5">The sequence shown here is derived from an EMBL/GenBank/DDBJ whole genome shotgun (WGS) entry which is preliminary data.</text>
</comment>
<dbReference type="PANTHER" id="PTHR40633">
    <property type="entry name" value="MATRIX PROTEIN, PUTATIVE (AFU_ORTHOLOGUE AFUA_8G05410)-RELATED"/>
    <property type="match status" value="1"/>
</dbReference>
<dbReference type="PANTHER" id="PTHR40633:SF6">
    <property type="entry name" value="MATRIX PROTEIN, PUTATIVE (AFU_ORTHOLOGUE AFUA_8G05410)-RELATED"/>
    <property type="match status" value="1"/>
</dbReference>
<dbReference type="Proteomes" id="UP000193648">
    <property type="component" value="Unassembled WGS sequence"/>
</dbReference>
<evidence type="ECO:0000256" key="3">
    <source>
        <dbReference type="SAM" id="SignalP"/>
    </source>
</evidence>
<dbReference type="Pfam" id="PF10342">
    <property type="entry name" value="Kre9_KNH"/>
    <property type="match status" value="1"/>
</dbReference>
<feature type="signal peptide" evidence="3">
    <location>
        <begin position="1"/>
        <end position="20"/>
    </location>
</feature>
<evidence type="ECO:0000313" key="6">
    <source>
        <dbReference type="Proteomes" id="UP000193648"/>
    </source>
</evidence>
<evidence type="ECO:0000256" key="1">
    <source>
        <dbReference type="ARBA" id="ARBA00022729"/>
    </source>
</evidence>
<evidence type="ECO:0000256" key="2">
    <source>
        <dbReference type="SAM" id="MobiDB-lite"/>
    </source>
</evidence>
<dbReference type="GeneID" id="33567704"/>
<dbReference type="AlphaFoldDB" id="A0A1Y2G851"/>
<sequence>MKFIATLAVAVSSLAAMASADMLQINNPTVNTIWNAGKTEYVAWTGNCASMGPAGKNVTVEIVTGPSTSVRHVGNIGTVDCSGSNSTANVIIPEDFASGQYALIILTEPEKSYTNAFTINNPKVAAPPTTAPPASNPSGSGSTAPKEEKPSSAGSLGANTFLALTGAATAAFYLL</sequence>
<feature type="chain" id="PRO_5012056346" description="Yeast cell wall synthesis Kre9/Knh1-like N-terminal domain-containing protein" evidence="3">
    <location>
        <begin position="21"/>
        <end position="175"/>
    </location>
</feature>
<dbReference type="OrthoDB" id="2436178at2759"/>
<dbReference type="EMBL" id="MCFF01000061">
    <property type="protein sequence ID" value="ORZ02050.1"/>
    <property type="molecule type" value="Genomic_DNA"/>
</dbReference>
<dbReference type="InterPro" id="IPR018466">
    <property type="entry name" value="Kre9/Knh1-like_N"/>
</dbReference>
<dbReference type="InParanoid" id="A0A1Y2G851"/>
<accession>A0A1Y2G851</accession>
<gene>
    <name evidence="5" type="ORF">BCR41DRAFT_363243</name>
</gene>
<dbReference type="InterPro" id="IPR052982">
    <property type="entry name" value="SRP1/TIP1-like"/>
</dbReference>
<keyword evidence="6" id="KW-1185">Reference proteome</keyword>
<evidence type="ECO:0000259" key="4">
    <source>
        <dbReference type="Pfam" id="PF10342"/>
    </source>
</evidence>
<organism evidence="5 6">
    <name type="scientific">Lobosporangium transversale</name>
    <dbReference type="NCBI Taxonomy" id="64571"/>
    <lineage>
        <taxon>Eukaryota</taxon>
        <taxon>Fungi</taxon>
        <taxon>Fungi incertae sedis</taxon>
        <taxon>Mucoromycota</taxon>
        <taxon>Mortierellomycotina</taxon>
        <taxon>Mortierellomycetes</taxon>
        <taxon>Mortierellales</taxon>
        <taxon>Mortierellaceae</taxon>
        <taxon>Lobosporangium</taxon>
    </lineage>
</organism>
<reference evidence="5 6" key="1">
    <citation type="submission" date="2016-07" db="EMBL/GenBank/DDBJ databases">
        <title>Pervasive Adenine N6-methylation of Active Genes in Fungi.</title>
        <authorList>
            <consortium name="DOE Joint Genome Institute"/>
            <person name="Mondo S.J."/>
            <person name="Dannebaum R.O."/>
            <person name="Kuo R.C."/>
            <person name="Labutti K."/>
            <person name="Haridas S."/>
            <person name="Kuo A."/>
            <person name="Salamov A."/>
            <person name="Ahrendt S.R."/>
            <person name="Lipzen A."/>
            <person name="Sullivan W."/>
            <person name="Andreopoulos W.B."/>
            <person name="Clum A."/>
            <person name="Lindquist E."/>
            <person name="Daum C."/>
            <person name="Ramamoorthy G.K."/>
            <person name="Gryganskyi A."/>
            <person name="Culley D."/>
            <person name="Magnuson J.K."/>
            <person name="James T.Y."/>
            <person name="O'Malley M.A."/>
            <person name="Stajich J.E."/>
            <person name="Spatafora J.W."/>
            <person name="Visel A."/>
            <person name="Grigoriev I.V."/>
        </authorList>
    </citation>
    <scope>NUCLEOTIDE SEQUENCE [LARGE SCALE GENOMIC DNA]</scope>
    <source>
        <strain evidence="5 6">NRRL 3116</strain>
    </source>
</reference>